<name>A0A1G7HRG5_9BACL</name>
<evidence type="ECO:0000256" key="1">
    <source>
        <dbReference type="ARBA" id="ARBA00004651"/>
    </source>
</evidence>
<dbReference type="PANTHER" id="PTHR30086:SF20">
    <property type="entry name" value="ARGININE EXPORTER PROTEIN ARGO-RELATED"/>
    <property type="match status" value="1"/>
</dbReference>
<dbReference type="STRING" id="670482.SAMN04488542_1058"/>
<dbReference type="GO" id="GO:0005886">
    <property type="term" value="C:plasma membrane"/>
    <property type="evidence" value="ECO:0007669"/>
    <property type="project" value="UniProtKB-SubCell"/>
</dbReference>
<proteinExistence type="predicted"/>
<keyword evidence="5 6" id="KW-0472">Membrane</keyword>
<dbReference type="Pfam" id="PF01810">
    <property type="entry name" value="LysE"/>
    <property type="match status" value="1"/>
</dbReference>
<organism evidence="7 8">
    <name type="scientific">Fontibacillus panacisegetis</name>
    <dbReference type="NCBI Taxonomy" id="670482"/>
    <lineage>
        <taxon>Bacteria</taxon>
        <taxon>Bacillati</taxon>
        <taxon>Bacillota</taxon>
        <taxon>Bacilli</taxon>
        <taxon>Bacillales</taxon>
        <taxon>Paenibacillaceae</taxon>
        <taxon>Fontibacillus</taxon>
    </lineage>
</organism>
<evidence type="ECO:0000256" key="5">
    <source>
        <dbReference type="ARBA" id="ARBA00023136"/>
    </source>
</evidence>
<dbReference type="EMBL" id="FNBG01000005">
    <property type="protein sequence ID" value="SDF03032.1"/>
    <property type="molecule type" value="Genomic_DNA"/>
</dbReference>
<dbReference type="GO" id="GO:0015171">
    <property type="term" value="F:amino acid transmembrane transporter activity"/>
    <property type="evidence" value="ECO:0007669"/>
    <property type="project" value="TreeGrafter"/>
</dbReference>
<feature type="transmembrane region" description="Helical" evidence="6">
    <location>
        <begin position="39"/>
        <end position="63"/>
    </location>
</feature>
<dbReference type="InterPro" id="IPR001123">
    <property type="entry name" value="LeuE-type"/>
</dbReference>
<evidence type="ECO:0000256" key="6">
    <source>
        <dbReference type="SAM" id="Phobius"/>
    </source>
</evidence>
<evidence type="ECO:0000313" key="7">
    <source>
        <dbReference type="EMBL" id="SDF03032.1"/>
    </source>
</evidence>
<dbReference type="Proteomes" id="UP000198972">
    <property type="component" value="Unassembled WGS sequence"/>
</dbReference>
<evidence type="ECO:0000256" key="3">
    <source>
        <dbReference type="ARBA" id="ARBA00022692"/>
    </source>
</evidence>
<accession>A0A1G7HRG5</accession>
<keyword evidence="8" id="KW-1185">Reference proteome</keyword>
<keyword evidence="4 6" id="KW-1133">Transmembrane helix</keyword>
<dbReference type="PANTHER" id="PTHR30086">
    <property type="entry name" value="ARGININE EXPORTER PROTEIN ARGO"/>
    <property type="match status" value="1"/>
</dbReference>
<gene>
    <name evidence="7" type="ORF">SAMN04488542_1058</name>
</gene>
<keyword evidence="3 6" id="KW-0812">Transmembrane</keyword>
<evidence type="ECO:0000313" key="8">
    <source>
        <dbReference type="Proteomes" id="UP000198972"/>
    </source>
</evidence>
<feature type="transmembrane region" description="Helical" evidence="6">
    <location>
        <begin position="72"/>
        <end position="90"/>
    </location>
</feature>
<protein>
    <submittedName>
        <fullName evidence="7">LysE type translocator</fullName>
    </submittedName>
</protein>
<sequence length="121" mass="13206">MKDILTFAVLLIFIVMSPGIDFALITKRTLTGGKRDGIKIALGITSGVLIHTTAAALGLSLILMKSALAFEVIRYAGAIYLIYMGALSFIKRGKQTTKDDHDLNIVNTKKSAFFKDLFQIP</sequence>
<evidence type="ECO:0000256" key="4">
    <source>
        <dbReference type="ARBA" id="ARBA00022989"/>
    </source>
</evidence>
<evidence type="ECO:0000256" key="2">
    <source>
        <dbReference type="ARBA" id="ARBA00022475"/>
    </source>
</evidence>
<dbReference type="AlphaFoldDB" id="A0A1G7HRG5"/>
<comment type="subcellular location">
    <subcellularLocation>
        <location evidence="1">Cell membrane</location>
        <topology evidence="1">Multi-pass membrane protein</topology>
    </subcellularLocation>
</comment>
<reference evidence="7 8" key="1">
    <citation type="submission" date="2016-10" db="EMBL/GenBank/DDBJ databases">
        <authorList>
            <person name="de Groot N.N."/>
        </authorList>
    </citation>
    <scope>NUCLEOTIDE SEQUENCE [LARGE SCALE GENOMIC DNA]</scope>
    <source>
        <strain evidence="7 8">DSM 28129</strain>
    </source>
</reference>
<keyword evidence="2" id="KW-1003">Cell membrane</keyword>